<sequence>MAIHELDEAALQNLTHAESGKAAVFFFTPLCGTCKIGERMLEIAEAAGISIPLFKLNINYAPKLRDQWQIASVPCLVLLENGKPIQKEYAMKSVDYIYLMLK</sequence>
<name>A0A368W2W3_9BACL</name>
<gene>
    <name evidence="2" type="ORF">DFP97_105321</name>
</gene>
<dbReference type="Gene3D" id="3.40.30.10">
    <property type="entry name" value="Glutaredoxin"/>
    <property type="match status" value="1"/>
</dbReference>
<protein>
    <submittedName>
        <fullName evidence="2">Thioredoxin</fullName>
    </submittedName>
</protein>
<feature type="domain" description="Thioredoxin" evidence="1">
    <location>
        <begin position="6"/>
        <end position="88"/>
    </location>
</feature>
<dbReference type="Pfam" id="PF00085">
    <property type="entry name" value="Thioredoxin"/>
    <property type="match status" value="1"/>
</dbReference>
<dbReference type="InterPro" id="IPR013766">
    <property type="entry name" value="Thioredoxin_domain"/>
</dbReference>
<accession>A0A368W2W3</accession>
<evidence type="ECO:0000313" key="2">
    <source>
        <dbReference type="EMBL" id="RCW49136.1"/>
    </source>
</evidence>
<proteinExistence type="predicted"/>
<dbReference type="SUPFAM" id="SSF52833">
    <property type="entry name" value="Thioredoxin-like"/>
    <property type="match status" value="1"/>
</dbReference>
<dbReference type="InterPro" id="IPR036249">
    <property type="entry name" value="Thioredoxin-like_sf"/>
</dbReference>
<organism evidence="2 3">
    <name type="scientific">Paenibacillus prosopidis</name>
    <dbReference type="NCBI Taxonomy" id="630520"/>
    <lineage>
        <taxon>Bacteria</taxon>
        <taxon>Bacillati</taxon>
        <taxon>Bacillota</taxon>
        <taxon>Bacilli</taxon>
        <taxon>Bacillales</taxon>
        <taxon>Paenibacillaceae</taxon>
        <taxon>Paenibacillus</taxon>
    </lineage>
</organism>
<dbReference type="Proteomes" id="UP000252415">
    <property type="component" value="Unassembled WGS sequence"/>
</dbReference>
<evidence type="ECO:0000313" key="3">
    <source>
        <dbReference type="Proteomes" id="UP000252415"/>
    </source>
</evidence>
<dbReference type="OrthoDB" id="5784238at2"/>
<reference evidence="2 3" key="1">
    <citation type="submission" date="2018-07" db="EMBL/GenBank/DDBJ databases">
        <title>Genomic Encyclopedia of Type Strains, Phase III (KMG-III): the genomes of soil and plant-associated and newly described type strains.</title>
        <authorList>
            <person name="Whitman W."/>
        </authorList>
    </citation>
    <scope>NUCLEOTIDE SEQUENCE [LARGE SCALE GENOMIC DNA]</scope>
    <source>
        <strain evidence="2 3">CECT 7506</strain>
    </source>
</reference>
<comment type="caution">
    <text evidence="2">The sequence shown here is derived from an EMBL/GenBank/DDBJ whole genome shotgun (WGS) entry which is preliminary data.</text>
</comment>
<dbReference type="EMBL" id="QPJD01000005">
    <property type="protein sequence ID" value="RCW49136.1"/>
    <property type="molecule type" value="Genomic_DNA"/>
</dbReference>
<dbReference type="RefSeq" id="WP_114379867.1">
    <property type="nucleotide sequence ID" value="NZ_QPJD01000005.1"/>
</dbReference>
<evidence type="ECO:0000259" key="1">
    <source>
        <dbReference type="Pfam" id="PF00085"/>
    </source>
</evidence>
<keyword evidence="3" id="KW-1185">Reference proteome</keyword>
<dbReference type="CDD" id="cd02947">
    <property type="entry name" value="TRX_family"/>
    <property type="match status" value="1"/>
</dbReference>
<dbReference type="AlphaFoldDB" id="A0A368W2W3"/>